<name>A0ACD5GS02_9CYAN</name>
<keyword evidence="2" id="KW-1185">Reference proteome</keyword>
<sequence length="93" mass="10954">MMLWSPVKKQKEIKLIVLDIMMPIGDDFNESAKQEAEFGLNTGVYFYKKYLKDKNIPVILFTHLSDLKLPEKVTIKFICLKNLIIYRMNLSKK</sequence>
<evidence type="ECO:0000313" key="2">
    <source>
        <dbReference type="Proteomes" id="UP000095472"/>
    </source>
</evidence>
<gene>
    <name evidence="1" type="ORF">BH720_031265</name>
</gene>
<protein>
    <submittedName>
        <fullName evidence="1">Uncharacterized protein</fullName>
    </submittedName>
</protein>
<reference evidence="1 2" key="1">
    <citation type="journal article" date="2016" name="Genome Announc.">
        <title>Draft Genome Sequence of the Thermotolerant Cyanobacterium Desertifilum sp. IPPAS B-1220.</title>
        <authorList>
            <person name="Mironov K.S."/>
            <person name="Sinetova M.A."/>
            <person name="Bolatkhan K."/>
            <person name="Zayadan B.K."/>
            <person name="Ustinova V.V."/>
            <person name="Kupriyanova E.V."/>
            <person name="Skrypnik A.N."/>
            <person name="Gogoleva N.E."/>
            <person name="Gogolev Y.V."/>
            <person name="Los D.A."/>
        </authorList>
    </citation>
    <scope>NUCLEOTIDE SEQUENCE [LARGE SCALE GENOMIC DNA]</scope>
    <source>
        <strain evidence="1 2">IPPAS B-1220</strain>
    </source>
</reference>
<accession>A0ACD5GS02</accession>
<proteinExistence type="predicted"/>
<organism evidence="1 2">
    <name type="scientific">Desertifilum tharense IPPAS B-1220</name>
    <dbReference type="NCBI Taxonomy" id="1781255"/>
    <lineage>
        <taxon>Bacteria</taxon>
        <taxon>Bacillati</taxon>
        <taxon>Cyanobacteriota</taxon>
        <taxon>Cyanophyceae</taxon>
        <taxon>Desertifilales</taxon>
        <taxon>Desertifilaceae</taxon>
        <taxon>Desertifilum</taxon>
    </lineage>
</organism>
<dbReference type="Proteomes" id="UP000095472">
    <property type="component" value="Chromosome"/>
</dbReference>
<evidence type="ECO:0000313" key="1">
    <source>
        <dbReference type="EMBL" id="XPM63668.1"/>
    </source>
</evidence>
<dbReference type="EMBL" id="CP182909">
    <property type="protein sequence ID" value="XPM63668.1"/>
    <property type="molecule type" value="Genomic_DNA"/>
</dbReference>